<dbReference type="AlphaFoldDB" id="A0A516PTW9"/>
<dbReference type="OrthoDB" id="3210235at2"/>
<dbReference type="Pfam" id="PF17920">
    <property type="entry name" value="TetR_C_16"/>
    <property type="match status" value="1"/>
</dbReference>
<organism evidence="2 3">
    <name type="scientific">Microlunatus elymi</name>
    <dbReference type="NCBI Taxonomy" id="2596828"/>
    <lineage>
        <taxon>Bacteria</taxon>
        <taxon>Bacillati</taxon>
        <taxon>Actinomycetota</taxon>
        <taxon>Actinomycetes</taxon>
        <taxon>Propionibacteriales</taxon>
        <taxon>Propionibacteriaceae</taxon>
        <taxon>Microlunatus</taxon>
    </lineage>
</organism>
<protein>
    <recommendedName>
        <fullName evidence="1">Tetracyclin repressor-like C-terminal domain-containing protein</fullName>
    </recommendedName>
</protein>
<evidence type="ECO:0000259" key="1">
    <source>
        <dbReference type="Pfam" id="PF17920"/>
    </source>
</evidence>
<proteinExistence type="predicted"/>
<accession>A0A516PTW9</accession>
<dbReference type="InterPro" id="IPR036271">
    <property type="entry name" value="Tet_transcr_reg_TetR-rel_C_sf"/>
</dbReference>
<dbReference type="Proteomes" id="UP000319263">
    <property type="component" value="Chromosome"/>
</dbReference>
<evidence type="ECO:0000313" key="2">
    <source>
        <dbReference type="EMBL" id="QDP94627.1"/>
    </source>
</evidence>
<name>A0A516PTW9_9ACTN</name>
<dbReference type="KEGG" id="mik:FOE78_00675"/>
<dbReference type="Gene3D" id="1.10.357.10">
    <property type="entry name" value="Tetracycline Repressor, domain 2"/>
    <property type="match status" value="1"/>
</dbReference>
<sequence length="127" mass="13411">MTRSVEHRPKRPNQLLSILAGQLANAPEASLAMLRSVLTNPEAANAASTGIARYQKQIARAIPSHDAQLRAAIISAITFGVTLSRHLIKSPELADADPDEVIALLRPAVLCLVDGSDSGSQPRVAEG</sequence>
<keyword evidence="3" id="KW-1185">Reference proteome</keyword>
<feature type="domain" description="Tetracyclin repressor-like C-terminal" evidence="1">
    <location>
        <begin position="24"/>
        <end position="109"/>
    </location>
</feature>
<evidence type="ECO:0000313" key="3">
    <source>
        <dbReference type="Proteomes" id="UP000319263"/>
    </source>
</evidence>
<dbReference type="EMBL" id="CP041692">
    <property type="protein sequence ID" value="QDP94627.1"/>
    <property type="molecule type" value="Genomic_DNA"/>
</dbReference>
<dbReference type="InterPro" id="IPR041678">
    <property type="entry name" value="TetR_C_16"/>
</dbReference>
<reference evidence="2 3" key="1">
    <citation type="submission" date="2019-07" db="EMBL/GenBank/DDBJ databases">
        <title>Microlunatus dokdonensis sp. nov. isolated from the rhizospheric soil of the wild plant Elymus tsukushiensis.</title>
        <authorList>
            <person name="Ghim S.-Y."/>
            <person name="Hwang Y.-J."/>
            <person name="Son J.-S."/>
            <person name="Shin J.-H."/>
        </authorList>
    </citation>
    <scope>NUCLEOTIDE SEQUENCE [LARGE SCALE GENOMIC DNA]</scope>
    <source>
        <strain evidence="2 3">KUDC0627</strain>
    </source>
</reference>
<dbReference type="SUPFAM" id="SSF48498">
    <property type="entry name" value="Tetracyclin repressor-like, C-terminal domain"/>
    <property type="match status" value="1"/>
</dbReference>
<gene>
    <name evidence="2" type="ORF">FOE78_00675</name>
</gene>